<dbReference type="Pfam" id="PF06527">
    <property type="entry name" value="TniQ"/>
    <property type="match status" value="1"/>
</dbReference>
<organism evidence="2 3">
    <name type="scientific">Marivivens donghaensis</name>
    <dbReference type="NCBI Taxonomy" id="1699413"/>
    <lineage>
        <taxon>Bacteria</taxon>
        <taxon>Pseudomonadati</taxon>
        <taxon>Pseudomonadota</taxon>
        <taxon>Alphaproteobacteria</taxon>
        <taxon>Rhodobacterales</taxon>
        <taxon>Paracoccaceae</taxon>
        <taxon>Marivivens group</taxon>
        <taxon>Marivivens</taxon>
    </lineage>
</organism>
<dbReference type="Proteomes" id="UP000709466">
    <property type="component" value="Unassembled WGS sequence"/>
</dbReference>
<keyword evidence="3" id="KW-1185">Reference proteome</keyword>
<dbReference type="EMBL" id="JAATOP010000004">
    <property type="protein sequence ID" value="NIY72326.1"/>
    <property type="molecule type" value="Genomic_DNA"/>
</dbReference>
<name>A0ABX0VWI8_9RHOB</name>
<reference evidence="2 3" key="1">
    <citation type="submission" date="2020-03" db="EMBL/GenBank/DDBJ databases">
        <title>Bacterial isolates of synthetic phycosphere.</title>
        <authorList>
            <person name="Fu H."/>
            <person name="Moran M.A."/>
        </authorList>
    </citation>
    <scope>NUCLEOTIDE SEQUENCE [LARGE SCALE GENOMIC DNA]</scope>
    <source>
        <strain evidence="2 3">HF1</strain>
    </source>
</reference>
<feature type="domain" description="TniQ" evidence="1">
    <location>
        <begin position="27"/>
        <end position="77"/>
    </location>
</feature>
<evidence type="ECO:0000313" key="2">
    <source>
        <dbReference type="EMBL" id="NIY72326.1"/>
    </source>
</evidence>
<protein>
    <recommendedName>
        <fullName evidence="1">TniQ domain-containing protein</fullName>
    </recommendedName>
</protein>
<gene>
    <name evidence="2" type="ORF">HCZ30_07735</name>
</gene>
<evidence type="ECO:0000259" key="1">
    <source>
        <dbReference type="Pfam" id="PF06527"/>
    </source>
</evidence>
<proteinExistence type="predicted"/>
<dbReference type="InterPro" id="IPR009492">
    <property type="entry name" value="TniQ"/>
</dbReference>
<evidence type="ECO:0000313" key="3">
    <source>
        <dbReference type="Proteomes" id="UP000709466"/>
    </source>
</evidence>
<sequence>MANLFLRRLGNGRLGKSGMESDHSAAIHSQPDRCRHQSMRGCAHCLRQDFETTGAMRMRGHWLVPHVTVCVIHQTALAPLWREAKPLKRFDSSPLLDGLTSEIMAREIDGKPRKLLPFDRWLEARLAQSEFPTTWLDDLPLHAACNFCHLLGSARLRLEDIPQSRMTPEDRPILYEMGFKVARNGKDDILATFDALQRRPGFPQDGPKAIFPRLYERLAYDYHDHPDYAPFRDLLRAHMLDTWPLGPGDELLGEAVKVRRLHSVRTAAQATGIDQRRLRKVLVAAGVVRDADHGLPDAWEVFDATAAAPILESMTELLTAKDMAASINATRSQFDLLVADGVLVPYLDTTDVKAVWHPVQGQRFLDSILTGAQQLRQAQHGWEHLSKAVQRLKVRPAKIIEAIRDGRIRKVGNHMECEGYAAIYVYHDEVAAVLRPDPVNAENIETFAKSVGIKQPSNLKRMIDEGHVQTTILKNPFTQFDQAYFTAEDATAFRKRYTTPKLLSKTYGEPWQALVRRLRDAGIKPFTNERGAFGNVYLRDATDRILG</sequence>
<accession>A0ABX0VWI8</accession>
<comment type="caution">
    <text evidence="2">The sequence shown here is derived from an EMBL/GenBank/DDBJ whole genome shotgun (WGS) entry which is preliminary data.</text>
</comment>